<dbReference type="Gene3D" id="3.40.50.1110">
    <property type="entry name" value="SGNH hydrolase"/>
    <property type="match status" value="1"/>
</dbReference>
<reference evidence="2" key="1">
    <citation type="submission" date="2024-06" db="EMBL/GenBank/DDBJ databases">
        <authorList>
            <person name="Fan A."/>
            <person name="Zhang F.Y."/>
            <person name="Zhang L."/>
        </authorList>
    </citation>
    <scope>NUCLEOTIDE SEQUENCE</scope>
    <source>
        <strain evidence="2">Y61</strain>
    </source>
</reference>
<accession>A0AAU8IC36</accession>
<dbReference type="Pfam" id="PF13472">
    <property type="entry name" value="Lipase_GDSL_2"/>
    <property type="match status" value="1"/>
</dbReference>
<organism evidence="2">
    <name type="scientific">Sporolactobacillus sp. Y61</name>
    <dbReference type="NCBI Taxonomy" id="3160863"/>
    <lineage>
        <taxon>Bacteria</taxon>
        <taxon>Bacillati</taxon>
        <taxon>Bacillota</taxon>
        <taxon>Bacilli</taxon>
        <taxon>Bacillales</taxon>
        <taxon>Sporolactobacillaceae</taxon>
        <taxon>Sporolactobacillus</taxon>
    </lineage>
</organism>
<protein>
    <submittedName>
        <fullName evidence="2">GDSL-type esterase/lipase family protein</fullName>
    </submittedName>
</protein>
<name>A0AAU8IC36_9BACL</name>
<feature type="domain" description="SGNH hydrolase-type esterase" evidence="1">
    <location>
        <begin position="8"/>
        <end position="196"/>
    </location>
</feature>
<dbReference type="AlphaFoldDB" id="A0AAU8IC36"/>
<evidence type="ECO:0000313" key="2">
    <source>
        <dbReference type="EMBL" id="XCJ15765.1"/>
    </source>
</evidence>
<dbReference type="InterPro" id="IPR036514">
    <property type="entry name" value="SGNH_hydro_sf"/>
</dbReference>
<dbReference type="SUPFAM" id="SSF52266">
    <property type="entry name" value="SGNH hydrolase"/>
    <property type="match status" value="1"/>
</dbReference>
<gene>
    <name evidence="2" type="ORF">ABNN70_08465</name>
</gene>
<sequence>MSNPLYVALGDSLTVGVGSTLFYPDFVRQYHRILKDRFRLPVRLKVFARNGATTADILRSLAHPAVSEAVRQAGFITITGGGNDLLRAGRAWLKTGDDSIARTAVRKCLDQMERILSAILDIHQTGPLMIRVLNLYNPLFHVPGSSLWIEQYNQGLSALERFPFVRTADIYQAFTGYEPYLLSFDHLHPNPAGYRLMTQVVAELGFDPYQRSGSEHTGKLPEN</sequence>
<dbReference type="InterPro" id="IPR013830">
    <property type="entry name" value="SGNH_hydro"/>
</dbReference>
<dbReference type="RefSeq" id="WP_353947541.1">
    <property type="nucleotide sequence ID" value="NZ_CP159510.1"/>
</dbReference>
<proteinExistence type="predicted"/>
<evidence type="ECO:0000259" key="1">
    <source>
        <dbReference type="Pfam" id="PF13472"/>
    </source>
</evidence>
<dbReference type="EMBL" id="CP159510">
    <property type="protein sequence ID" value="XCJ15765.1"/>
    <property type="molecule type" value="Genomic_DNA"/>
</dbReference>